<keyword evidence="7" id="KW-0732">Signal</keyword>
<feature type="signal peptide" evidence="7">
    <location>
        <begin position="1"/>
        <end position="21"/>
    </location>
</feature>
<keyword evidence="3 5" id="KW-0378">Hydrolase</keyword>
<proteinExistence type="inferred from homology"/>
<evidence type="ECO:0000313" key="9">
    <source>
        <dbReference type="EMBL" id="QGZ40682.1"/>
    </source>
</evidence>
<evidence type="ECO:0000256" key="4">
    <source>
        <dbReference type="ARBA" id="ARBA00022825"/>
    </source>
</evidence>
<organism evidence="10 11">
    <name type="scientific">Pseudoduganella flava</name>
    <dbReference type="NCBI Taxonomy" id="871742"/>
    <lineage>
        <taxon>Bacteria</taxon>
        <taxon>Pseudomonadati</taxon>
        <taxon>Pseudomonadota</taxon>
        <taxon>Betaproteobacteria</taxon>
        <taxon>Burkholderiales</taxon>
        <taxon>Oxalobacteraceae</taxon>
        <taxon>Telluria group</taxon>
        <taxon>Pseudoduganella</taxon>
    </lineage>
</organism>
<dbReference type="PANTHER" id="PTHR32060">
    <property type="entry name" value="TAIL-SPECIFIC PROTEASE"/>
    <property type="match status" value="1"/>
</dbReference>
<dbReference type="OrthoDB" id="9812068at2"/>
<dbReference type="Proteomes" id="UP000437862">
    <property type="component" value="Chromosome"/>
</dbReference>
<gene>
    <name evidence="9" type="ORF">GO485_17500</name>
    <name evidence="10" type="ORF">IP92_03569</name>
</gene>
<dbReference type="AlphaFoldDB" id="A0A562PNV8"/>
<dbReference type="InterPro" id="IPR005151">
    <property type="entry name" value="Tail-specific_protease"/>
</dbReference>
<name>A0A562PNV8_9BURK</name>
<dbReference type="GO" id="GO:0030288">
    <property type="term" value="C:outer membrane-bounded periplasmic space"/>
    <property type="evidence" value="ECO:0007669"/>
    <property type="project" value="TreeGrafter"/>
</dbReference>
<dbReference type="EMBL" id="VLKW01000006">
    <property type="protein sequence ID" value="TWI46135.1"/>
    <property type="molecule type" value="Genomic_DNA"/>
</dbReference>
<evidence type="ECO:0000313" key="12">
    <source>
        <dbReference type="Proteomes" id="UP000437862"/>
    </source>
</evidence>
<dbReference type="Pfam" id="PF22694">
    <property type="entry name" value="CtpB_N-like"/>
    <property type="match status" value="1"/>
</dbReference>
<dbReference type="Gene3D" id="3.90.226.10">
    <property type="entry name" value="2-enoyl-CoA Hydratase, Chain A, domain 1"/>
    <property type="match status" value="1"/>
</dbReference>
<feature type="region of interest" description="Disordered" evidence="6">
    <location>
        <begin position="461"/>
        <end position="506"/>
    </location>
</feature>
<reference evidence="10 11" key="1">
    <citation type="journal article" date="2015" name="Stand. Genomic Sci.">
        <title>Genomic Encyclopedia of Bacterial and Archaeal Type Strains, Phase III: the genomes of soil and plant-associated and newly described type strains.</title>
        <authorList>
            <person name="Whitman W.B."/>
            <person name="Woyke T."/>
            <person name="Klenk H.P."/>
            <person name="Zhou Y."/>
            <person name="Lilburn T.G."/>
            <person name="Beck B.J."/>
            <person name="De Vos P."/>
            <person name="Vandamme P."/>
            <person name="Eisen J.A."/>
            <person name="Garrity G."/>
            <person name="Hugenholtz P."/>
            <person name="Kyrpides N.C."/>
        </authorList>
    </citation>
    <scope>NUCLEOTIDE SEQUENCE [LARGE SCALE GENOMIC DNA]</scope>
    <source>
        <strain evidence="10 11">CGMCC 1.10685</strain>
    </source>
</reference>
<dbReference type="GO" id="GO:0004175">
    <property type="term" value="F:endopeptidase activity"/>
    <property type="evidence" value="ECO:0007669"/>
    <property type="project" value="TreeGrafter"/>
</dbReference>
<dbReference type="InterPro" id="IPR036034">
    <property type="entry name" value="PDZ_sf"/>
</dbReference>
<keyword evidence="4 5" id="KW-0720">Serine protease</keyword>
<feature type="compositionally biased region" description="Basic and acidic residues" evidence="6">
    <location>
        <begin position="461"/>
        <end position="500"/>
    </location>
</feature>
<dbReference type="GO" id="GO:0008236">
    <property type="term" value="F:serine-type peptidase activity"/>
    <property type="evidence" value="ECO:0007669"/>
    <property type="project" value="UniProtKB-KW"/>
</dbReference>
<dbReference type="InterPro" id="IPR001478">
    <property type="entry name" value="PDZ"/>
</dbReference>
<feature type="domain" description="PDZ" evidence="8">
    <location>
        <begin position="88"/>
        <end position="170"/>
    </location>
</feature>
<keyword evidence="2 5" id="KW-0645">Protease</keyword>
<evidence type="ECO:0000256" key="6">
    <source>
        <dbReference type="SAM" id="MobiDB-lite"/>
    </source>
</evidence>
<dbReference type="SMART" id="SM00245">
    <property type="entry name" value="TSPc"/>
    <property type="match status" value="1"/>
</dbReference>
<dbReference type="FunFam" id="3.30.750.44:FF:000001">
    <property type="entry name" value="S41 family peptidase"/>
    <property type="match status" value="1"/>
</dbReference>
<evidence type="ECO:0000256" key="1">
    <source>
        <dbReference type="ARBA" id="ARBA00009179"/>
    </source>
</evidence>
<dbReference type="CDD" id="cd07560">
    <property type="entry name" value="Peptidase_S41_CPP"/>
    <property type="match status" value="1"/>
</dbReference>
<feature type="chain" id="PRO_5043366313" evidence="7">
    <location>
        <begin position="22"/>
        <end position="506"/>
    </location>
</feature>
<dbReference type="PROSITE" id="PS50106">
    <property type="entry name" value="PDZ"/>
    <property type="match status" value="1"/>
</dbReference>
<dbReference type="GO" id="GO:0007165">
    <property type="term" value="P:signal transduction"/>
    <property type="evidence" value="ECO:0007669"/>
    <property type="project" value="TreeGrafter"/>
</dbReference>
<dbReference type="Gene3D" id="3.30.750.44">
    <property type="match status" value="1"/>
</dbReference>
<dbReference type="CDD" id="cd06782">
    <property type="entry name" value="cpPDZ_CPP-like"/>
    <property type="match status" value="1"/>
</dbReference>
<evidence type="ECO:0000256" key="2">
    <source>
        <dbReference type="ARBA" id="ARBA00022670"/>
    </source>
</evidence>
<reference evidence="9 12" key="3">
    <citation type="submission" date="2019-12" db="EMBL/GenBank/DDBJ databases">
        <title>Draft Genome Sequences of Six Type Strains of the Genus Massilia.</title>
        <authorList>
            <person name="Miess H."/>
            <person name="Frediansyah A."/>
            <person name="Goeker M."/>
            <person name="Gross H."/>
        </authorList>
    </citation>
    <scope>NUCLEOTIDE SEQUENCE [LARGE SCALE GENOMIC DNA]</scope>
    <source>
        <strain evidence="9 12">DSM 26639</strain>
    </source>
</reference>
<dbReference type="GO" id="GO:0006508">
    <property type="term" value="P:proteolysis"/>
    <property type="evidence" value="ECO:0007669"/>
    <property type="project" value="UniProtKB-KW"/>
</dbReference>
<dbReference type="SMART" id="SM00228">
    <property type="entry name" value="PDZ"/>
    <property type="match status" value="1"/>
</dbReference>
<protein>
    <submittedName>
        <fullName evidence="10">Carboxyl-terminal processing protease</fullName>
    </submittedName>
    <submittedName>
        <fullName evidence="9">PDZ domain-containing protein</fullName>
    </submittedName>
</protein>
<dbReference type="Gene3D" id="2.30.42.10">
    <property type="match status" value="1"/>
</dbReference>
<dbReference type="Proteomes" id="UP000315112">
    <property type="component" value="Unassembled WGS sequence"/>
</dbReference>
<dbReference type="Pfam" id="PF03572">
    <property type="entry name" value="Peptidase_S41"/>
    <property type="match status" value="1"/>
</dbReference>
<evidence type="ECO:0000256" key="3">
    <source>
        <dbReference type="ARBA" id="ARBA00022801"/>
    </source>
</evidence>
<evidence type="ECO:0000259" key="8">
    <source>
        <dbReference type="PROSITE" id="PS50106"/>
    </source>
</evidence>
<dbReference type="NCBIfam" id="TIGR00225">
    <property type="entry name" value="prc"/>
    <property type="match status" value="1"/>
</dbReference>
<evidence type="ECO:0000256" key="7">
    <source>
        <dbReference type="SAM" id="SignalP"/>
    </source>
</evidence>
<evidence type="ECO:0000313" key="11">
    <source>
        <dbReference type="Proteomes" id="UP000315112"/>
    </source>
</evidence>
<dbReference type="PANTHER" id="PTHR32060:SF30">
    <property type="entry name" value="CARBOXY-TERMINAL PROCESSING PROTEASE CTPA"/>
    <property type="match status" value="1"/>
</dbReference>
<sequence length="506" mass="54674">MGNKLKSIGLIGLGMMAGVAASMNFSALAQRADAPLPLDELRQLSDVFGLIKSDYVESVDDKKLLQDAIAGMVSSLDPHSVYLDKKAFREMRESVQGKFVGVGIEVAAEDGYVKVVSPIEDSPAFKAGIKAGDLITRIDNVPLKGMSLDESIKKMRGEPRTKVVLTLSRKGEDKPLIVPVVREEIRVQSVKAKMVEPGYAWLRISQFQEPTVDEMVKKLAALYAQTPDIKGIVLDLRNDPGGVVPGAIGVSAAFLPKDSVVVSTNGQLPDSKQTFYARPEYYAGRHPGDPLAKLPAAVKTVPLVVLVNAGSASASEIVAGALQDYKRAIVMGGTTFGKGSVQTLRQLTADTAVKLTTARYYTPKGRAIQAKGIEPDVHVDETAEGDGLNGLRLREADLEKHLSGDEKEIRPVRHDDVEEEQRLLALAKKQKPIEFGSKEDFQLAQALNHFKGLPVKLAKVDTPADKAAAETAVKRETKMDAKPDSKSDSKTDVKPEDKKAPPSHVK</sequence>
<keyword evidence="12" id="KW-1185">Reference proteome</keyword>
<dbReference type="EMBL" id="CP046904">
    <property type="protein sequence ID" value="QGZ40682.1"/>
    <property type="molecule type" value="Genomic_DNA"/>
</dbReference>
<dbReference type="Pfam" id="PF13180">
    <property type="entry name" value="PDZ_2"/>
    <property type="match status" value="1"/>
</dbReference>
<accession>A0A562PNV8</accession>
<dbReference type="InterPro" id="IPR055210">
    <property type="entry name" value="CtpA/B_N"/>
</dbReference>
<evidence type="ECO:0000256" key="5">
    <source>
        <dbReference type="RuleBase" id="RU004404"/>
    </source>
</evidence>
<comment type="similarity">
    <text evidence="1 5">Belongs to the peptidase S41A family.</text>
</comment>
<dbReference type="InterPro" id="IPR004447">
    <property type="entry name" value="Peptidase_S41A"/>
</dbReference>
<dbReference type="FunFam" id="2.30.42.10:FF:000063">
    <property type="entry name" value="Peptidase, S41 family"/>
    <property type="match status" value="1"/>
</dbReference>
<dbReference type="SUPFAM" id="SSF52096">
    <property type="entry name" value="ClpP/crotonase"/>
    <property type="match status" value="1"/>
</dbReference>
<dbReference type="RefSeq" id="WP_145877428.1">
    <property type="nucleotide sequence ID" value="NZ_CP046904.1"/>
</dbReference>
<reference evidence="10" key="2">
    <citation type="submission" date="2019-07" db="EMBL/GenBank/DDBJ databases">
        <authorList>
            <person name="Whitman W."/>
            <person name="Huntemann M."/>
            <person name="Clum A."/>
            <person name="Pillay M."/>
            <person name="Palaniappan K."/>
            <person name="Varghese N."/>
            <person name="Mikhailova N."/>
            <person name="Stamatis D."/>
            <person name="Reddy T."/>
            <person name="Daum C."/>
            <person name="Shapiro N."/>
            <person name="Ivanova N."/>
            <person name="Kyrpides N."/>
            <person name="Woyke T."/>
        </authorList>
    </citation>
    <scope>NUCLEOTIDE SEQUENCE</scope>
    <source>
        <strain evidence="10">CGMCC 1.10685</strain>
    </source>
</reference>
<dbReference type="InterPro" id="IPR029045">
    <property type="entry name" value="ClpP/crotonase-like_dom_sf"/>
</dbReference>
<evidence type="ECO:0000313" key="10">
    <source>
        <dbReference type="EMBL" id="TWI46135.1"/>
    </source>
</evidence>
<dbReference type="SUPFAM" id="SSF50156">
    <property type="entry name" value="PDZ domain-like"/>
    <property type="match status" value="1"/>
</dbReference>